<name>A0A7S2X9L5_9EUKA</name>
<feature type="domain" description="TrmO C-terminal" evidence="2">
    <location>
        <begin position="1"/>
        <end position="44"/>
    </location>
</feature>
<proteinExistence type="predicted"/>
<dbReference type="Pfam" id="PF18389">
    <property type="entry name" value="TrmO_C"/>
    <property type="match status" value="1"/>
</dbReference>
<dbReference type="Gene3D" id="3.30.2310.10">
    <property type="entry name" value="YaeB-like"/>
    <property type="match status" value="1"/>
</dbReference>
<dbReference type="InterPro" id="IPR041369">
    <property type="entry name" value="TrmO_C"/>
</dbReference>
<evidence type="ECO:0000256" key="1">
    <source>
        <dbReference type="SAM" id="MobiDB-lite"/>
    </source>
</evidence>
<feature type="compositionally biased region" description="Basic and acidic residues" evidence="1">
    <location>
        <begin position="47"/>
        <end position="63"/>
    </location>
</feature>
<organism evidence="3">
    <name type="scientific">Lotharella oceanica</name>
    <dbReference type="NCBI Taxonomy" id="641309"/>
    <lineage>
        <taxon>Eukaryota</taxon>
        <taxon>Sar</taxon>
        <taxon>Rhizaria</taxon>
        <taxon>Cercozoa</taxon>
        <taxon>Chlorarachniophyceae</taxon>
        <taxon>Lotharella</taxon>
    </lineage>
</organism>
<feature type="region of interest" description="Disordered" evidence="1">
    <location>
        <begin position="1"/>
        <end position="73"/>
    </location>
</feature>
<dbReference type="AlphaFoldDB" id="A0A7S2X9L5"/>
<feature type="compositionally biased region" description="Basic and acidic residues" evidence="1">
    <location>
        <begin position="13"/>
        <end position="23"/>
    </location>
</feature>
<feature type="compositionally biased region" description="Basic residues" evidence="1">
    <location>
        <begin position="35"/>
        <end position="46"/>
    </location>
</feature>
<reference evidence="3" key="1">
    <citation type="submission" date="2021-01" db="EMBL/GenBank/DDBJ databases">
        <authorList>
            <person name="Corre E."/>
            <person name="Pelletier E."/>
            <person name="Niang G."/>
            <person name="Scheremetjew M."/>
            <person name="Finn R."/>
            <person name="Kale V."/>
            <person name="Holt S."/>
            <person name="Cochrane G."/>
            <person name="Meng A."/>
            <person name="Brown T."/>
            <person name="Cohen L."/>
        </authorList>
    </citation>
    <scope>NUCLEOTIDE SEQUENCE</scope>
    <source>
        <strain evidence="3">CCMP622</strain>
    </source>
</reference>
<evidence type="ECO:0000313" key="3">
    <source>
        <dbReference type="EMBL" id="CAD9758821.1"/>
    </source>
</evidence>
<gene>
    <name evidence="3" type="ORF">LSP00402_LOCUS7370</name>
</gene>
<sequence length="132" mass="14584">MQVTFSQGALKALEGRPPHEKAVIEQALAQDPRPAFHKSKSKNKKSNNHDHKSDQKSTVRDTNDAAYNAPAPPSRSYAVRLFDWNVHFVVHDEAKVIVVTNLEQVTTSTDAAADDDDADSLKKTRKSESSNS</sequence>
<evidence type="ECO:0000259" key="2">
    <source>
        <dbReference type="Pfam" id="PF18389"/>
    </source>
</evidence>
<dbReference type="EMBL" id="HBHP01011840">
    <property type="protein sequence ID" value="CAD9758821.1"/>
    <property type="molecule type" value="Transcribed_RNA"/>
</dbReference>
<accession>A0A7S2X9L5</accession>
<feature type="region of interest" description="Disordered" evidence="1">
    <location>
        <begin position="105"/>
        <end position="132"/>
    </location>
</feature>
<feature type="compositionally biased region" description="Basic and acidic residues" evidence="1">
    <location>
        <begin position="119"/>
        <end position="132"/>
    </location>
</feature>
<protein>
    <recommendedName>
        <fullName evidence="2">TrmO C-terminal domain-containing protein</fullName>
    </recommendedName>
</protein>